<dbReference type="RefSeq" id="WP_026829778.1">
    <property type="nucleotide sequence ID" value="NZ_JANJYY010000076.1"/>
</dbReference>
<organism evidence="1 2">
    <name type="scientific">Exiguobacterium antarcticum</name>
    <dbReference type="NCBI Taxonomy" id="132920"/>
    <lineage>
        <taxon>Bacteria</taxon>
        <taxon>Bacillati</taxon>
        <taxon>Bacillota</taxon>
        <taxon>Bacilli</taxon>
        <taxon>Bacillales</taxon>
        <taxon>Bacillales Family XII. Incertae Sedis</taxon>
        <taxon>Exiguobacterium</taxon>
    </lineage>
</organism>
<evidence type="ECO:0000313" key="1">
    <source>
        <dbReference type="EMBL" id="MDI3235930.1"/>
    </source>
</evidence>
<proteinExistence type="predicted"/>
<dbReference type="Proteomes" id="UP001243286">
    <property type="component" value="Unassembled WGS sequence"/>
</dbReference>
<reference evidence="1 2" key="1">
    <citation type="submission" date="2023-04" db="EMBL/GenBank/DDBJ databases">
        <title>Antarctic isolates genomes.</title>
        <authorList>
            <person name="Dimov S.G."/>
        </authorList>
    </citation>
    <scope>NUCLEOTIDE SEQUENCE [LARGE SCALE GENOMIC DNA]</scope>
    <source>
        <strain evidence="1 2">AL19</strain>
    </source>
</reference>
<gene>
    <name evidence="1" type="ORF">QK289_13010</name>
</gene>
<sequence length="161" mass="18322">MIISLSTCYEEARTSAAELQQPVEMTREQLRQAVSVYDPFVLKEPCLLQQLIRQEMILTCRRVQSLGLPLESAPVKLLIVSSFNVGAGFNADEINQMSPETIKRQLTTNDVVFARFIQHLFLHQTQRDIICQRLMTILAGASAKKSFVRAERLQASWTVLR</sequence>
<protein>
    <submittedName>
        <fullName evidence="1">Uncharacterized protein</fullName>
    </submittedName>
</protein>
<keyword evidence="2" id="KW-1185">Reference proteome</keyword>
<accession>A0ABT6R546</accession>
<evidence type="ECO:0000313" key="2">
    <source>
        <dbReference type="Proteomes" id="UP001243286"/>
    </source>
</evidence>
<comment type="caution">
    <text evidence="1">The sequence shown here is derived from an EMBL/GenBank/DDBJ whole genome shotgun (WGS) entry which is preliminary data.</text>
</comment>
<name>A0ABT6R546_9BACL</name>
<dbReference type="EMBL" id="JASBQV010000024">
    <property type="protein sequence ID" value="MDI3235930.1"/>
    <property type="molecule type" value="Genomic_DNA"/>
</dbReference>